<accession>A0A0F9A7J7</accession>
<evidence type="ECO:0008006" key="2">
    <source>
        <dbReference type="Google" id="ProtNLM"/>
    </source>
</evidence>
<evidence type="ECO:0000313" key="1">
    <source>
        <dbReference type="EMBL" id="KKL05544.1"/>
    </source>
</evidence>
<dbReference type="AlphaFoldDB" id="A0A0F9A7J7"/>
<protein>
    <recommendedName>
        <fullName evidence="2">Zona occludens toxin N-terminal domain-containing protein</fullName>
    </recommendedName>
</protein>
<name>A0A0F9A7J7_9ZZZZ</name>
<gene>
    <name evidence="1" type="ORF">LCGC14_2604960</name>
</gene>
<dbReference type="EMBL" id="LAZR01044070">
    <property type="protein sequence ID" value="KKL05544.1"/>
    <property type="molecule type" value="Genomic_DNA"/>
</dbReference>
<reference evidence="1" key="1">
    <citation type="journal article" date="2015" name="Nature">
        <title>Complex archaea that bridge the gap between prokaryotes and eukaryotes.</title>
        <authorList>
            <person name="Spang A."/>
            <person name="Saw J.H."/>
            <person name="Jorgensen S.L."/>
            <person name="Zaremba-Niedzwiedzka K."/>
            <person name="Martijn J."/>
            <person name="Lind A.E."/>
            <person name="van Eijk R."/>
            <person name="Schleper C."/>
            <person name="Guy L."/>
            <person name="Ettema T.J."/>
        </authorList>
    </citation>
    <scope>NUCLEOTIDE SEQUENCE</scope>
</reference>
<sequence>MARLIKTTHDLKEGEVFNKWLRNRVIRNNKNVLTAITGPTGSSKSYQDLRRAELWYREQFNKEFLEENICFSIAEVMKRVSSGKLRKGEIIIFEEAGANLGSLDFQNKVCKLFTYVLQTFRTLNIIIFFNLPYLSMLNKSARLLIHVHFETCGIDFKKEVAKSKAFFRQVNQSSGKIYSKYLRIRHNGKVRTIKRLNYKMPSERLRKVYELKKLKFVTEMNEDFSRSLDIMEQENLRKMMRPNLTDTQIETYDLLVKYNGDKKKVAEVRGIGLRTLYKIIENIKKRGYTPNFKEITKETEQMRVLT</sequence>
<comment type="caution">
    <text evidence="1">The sequence shown here is derived from an EMBL/GenBank/DDBJ whole genome shotgun (WGS) entry which is preliminary data.</text>
</comment>
<proteinExistence type="predicted"/>
<organism evidence="1">
    <name type="scientific">marine sediment metagenome</name>
    <dbReference type="NCBI Taxonomy" id="412755"/>
    <lineage>
        <taxon>unclassified sequences</taxon>
        <taxon>metagenomes</taxon>
        <taxon>ecological metagenomes</taxon>
    </lineage>
</organism>